<dbReference type="GO" id="GO:0051537">
    <property type="term" value="F:2 iron, 2 sulfur cluster binding"/>
    <property type="evidence" value="ECO:0007669"/>
    <property type="project" value="UniProtKB-KW"/>
</dbReference>
<sequence length="102" mass="11156">MSTWHKVGNIQDIPLRASRLIQTEEGDVAIFRTSNDDVFALVDRCPHLGGPLSQGIVHGTTVTCPLHQWNIDLKTGEVIAPDEGCAGHIPVKVESNIVYIEL</sequence>
<dbReference type="PANTHER" id="PTHR21496:SF23">
    <property type="entry name" value="3-PHENYLPROPIONATE_CINNAMIC ACID DIOXYGENASE FERREDOXIN SUBUNIT"/>
    <property type="match status" value="1"/>
</dbReference>
<keyword evidence="1" id="KW-0001">2Fe-2S</keyword>
<reference evidence="8" key="1">
    <citation type="submission" date="2018-06" db="EMBL/GenBank/DDBJ databases">
        <authorList>
            <person name="Zhirakovskaya E."/>
        </authorList>
    </citation>
    <scope>NUCLEOTIDE SEQUENCE</scope>
</reference>
<dbReference type="PANTHER" id="PTHR21496">
    <property type="entry name" value="FERREDOXIN-RELATED"/>
    <property type="match status" value="1"/>
</dbReference>
<keyword evidence="4" id="KW-0408">Iron</keyword>
<name>A0A3B0Z4X4_9ZZZZ</name>
<dbReference type="InterPro" id="IPR036922">
    <property type="entry name" value="Rieske_2Fe-2S_sf"/>
</dbReference>
<dbReference type="Gene3D" id="2.102.10.10">
    <property type="entry name" value="Rieske [2Fe-2S] iron-sulphur domain"/>
    <property type="match status" value="1"/>
</dbReference>
<dbReference type="InterPro" id="IPR012748">
    <property type="entry name" value="Rieske-like_NirD"/>
</dbReference>
<dbReference type="Pfam" id="PF00355">
    <property type="entry name" value="Rieske"/>
    <property type="match status" value="1"/>
</dbReference>
<keyword evidence="5" id="KW-0411">Iron-sulfur</keyword>
<dbReference type="InterPro" id="IPR017941">
    <property type="entry name" value="Rieske_2Fe-2S"/>
</dbReference>
<evidence type="ECO:0000259" key="7">
    <source>
        <dbReference type="PROSITE" id="PS51296"/>
    </source>
</evidence>
<accession>A0A3B0Z4X4</accession>
<dbReference type="EC" id="1.7.1.4" evidence="8"/>
<evidence type="ECO:0000256" key="5">
    <source>
        <dbReference type="ARBA" id="ARBA00023014"/>
    </source>
</evidence>
<dbReference type="NCBIfam" id="TIGR02378">
    <property type="entry name" value="nirD_assim_sml"/>
    <property type="match status" value="1"/>
</dbReference>
<proteinExistence type="predicted"/>
<evidence type="ECO:0000256" key="1">
    <source>
        <dbReference type="ARBA" id="ARBA00022714"/>
    </source>
</evidence>
<dbReference type="GO" id="GO:0008942">
    <property type="term" value="F:nitrite reductase [NAD(P)H] activity"/>
    <property type="evidence" value="ECO:0007669"/>
    <property type="project" value="UniProtKB-EC"/>
</dbReference>
<organism evidence="8">
    <name type="scientific">hydrothermal vent metagenome</name>
    <dbReference type="NCBI Taxonomy" id="652676"/>
    <lineage>
        <taxon>unclassified sequences</taxon>
        <taxon>metagenomes</taxon>
        <taxon>ecological metagenomes</taxon>
    </lineage>
</organism>
<feature type="domain" description="Rieske" evidence="7">
    <location>
        <begin position="4"/>
        <end position="100"/>
    </location>
</feature>
<dbReference type="SUPFAM" id="SSF50022">
    <property type="entry name" value="ISP domain"/>
    <property type="match status" value="1"/>
</dbReference>
<gene>
    <name evidence="8" type="ORF">MNBD_GAMMA16-400</name>
</gene>
<evidence type="ECO:0000256" key="2">
    <source>
        <dbReference type="ARBA" id="ARBA00022723"/>
    </source>
</evidence>
<dbReference type="GO" id="GO:0046872">
    <property type="term" value="F:metal ion binding"/>
    <property type="evidence" value="ECO:0007669"/>
    <property type="project" value="UniProtKB-KW"/>
</dbReference>
<keyword evidence="6" id="KW-0534">Nitrate assimilation</keyword>
<dbReference type="CDD" id="cd03530">
    <property type="entry name" value="Rieske_NirD_small_Bacillus"/>
    <property type="match status" value="1"/>
</dbReference>
<dbReference type="AlphaFoldDB" id="A0A3B0Z4X4"/>
<evidence type="ECO:0000256" key="4">
    <source>
        <dbReference type="ARBA" id="ARBA00023004"/>
    </source>
</evidence>
<protein>
    <submittedName>
        <fullName evidence="8">Nitrite reductase [NAD(P)H] small subunit</fullName>
        <ecNumber evidence="8">1.7.1.4</ecNumber>
    </submittedName>
</protein>
<keyword evidence="3 8" id="KW-0560">Oxidoreductase</keyword>
<evidence type="ECO:0000256" key="6">
    <source>
        <dbReference type="ARBA" id="ARBA00023063"/>
    </source>
</evidence>
<keyword evidence="2" id="KW-0479">Metal-binding</keyword>
<dbReference type="EMBL" id="UOFO01000003">
    <property type="protein sequence ID" value="VAW83273.1"/>
    <property type="molecule type" value="Genomic_DNA"/>
</dbReference>
<dbReference type="PROSITE" id="PS51296">
    <property type="entry name" value="RIESKE"/>
    <property type="match status" value="1"/>
</dbReference>
<evidence type="ECO:0000256" key="3">
    <source>
        <dbReference type="ARBA" id="ARBA00023002"/>
    </source>
</evidence>
<evidence type="ECO:0000313" key="8">
    <source>
        <dbReference type="EMBL" id="VAW83273.1"/>
    </source>
</evidence>
<dbReference type="GO" id="GO:0042128">
    <property type="term" value="P:nitrate assimilation"/>
    <property type="evidence" value="ECO:0007669"/>
    <property type="project" value="UniProtKB-KW"/>
</dbReference>